<dbReference type="KEGG" id="acel:acsn021_33890"/>
<keyword evidence="2" id="KW-1185">Reference proteome</keyword>
<name>A0A6S6R8N7_9FIRM</name>
<dbReference type="AlphaFoldDB" id="A0A6S6R8N7"/>
<dbReference type="EMBL" id="AP023367">
    <property type="protein sequence ID" value="BCJ95820.1"/>
    <property type="molecule type" value="Genomic_DNA"/>
</dbReference>
<sequence length="44" mass="5086">MLGEYGMFRAILQIYVKGSDEAFEFYKRAFDAQIGYQDVDENGV</sequence>
<evidence type="ECO:0000313" key="1">
    <source>
        <dbReference type="EMBL" id="BCJ95820.1"/>
    </source>
</evidence>
<protein>
    <submittedName>
        <fullName evidence="1">Uncharacterized protein</fullName>
    </submittedName>
</protein>
<organism evidence="1 2">
    <name type="scientific">Anaerocolumna cellulosilytica</name>
    <dbReference type="NCBI Taxonomy" id="433286"/>
    <lineage>
        <taxon>Bacteria</taxon>
        <taxon>Bacillati</taxon>
        <taxon>Bacillota</taxon>
        <taxon>Clostridia</taxon>
        <taxon>Lachnospirales</taxon>
        <taxon>Lachnospiraceae</taxon>
        <taxon>Anaerocolumna</taxon>
    </lineage>
</organism>
<dbReference type="Proteomes" id="UP000515561">
    <property type="component" value="Chromosome"/>
</dbReference>
<reference evidence="1 2" key="1">
    <citation type="journal article" date="2016" name="Int. J. Syst. Evol. Microbiol.">
        <title>Descriptions of Anaerotaenia torta gen. nov., sp. nov. and Anaerocolumna cellulosilytica gen. nov., sp. nov. isolated from a methanogenic reactor of cattle waste.</title>
        <authorList>
            <person name="Uek A."/>
            <person name="Ohtaki Y."/>
            <person name="Kaku N."/>
            <person name="Ueki K."/>
        </authorList>
    </citation>
    <scope>NUCLEOTIDE SEQUENCE [LARGE SCALE GENOMIC DNA]</scope>
    <source>
        <strain evidence="1 2">SN021</strain>
    </source>
</reference>
<proteinExistence type="predicted"/>
<gene>
    <name evidence="1" type="ORF">acsn021_33890</name>
</gene>
<evidence type="ECO:0000313" key="2">
    <source>
        <dbReference type="Proteomes" id="UP000515561"/>
    </source>
</evidence>
<accession>A0A6S6R8N7</accession>